<evidence type="ECO:0000313" key="2">
    <source>
        <dbReference type="EMBL" id="MPM56456.1"/>
    </source>
</evidence>
<gene>
    <name evidence="2" type="primary">hemE_18</name>
    <name evidence="2" type="ORF">SDC9_103260</name>
</gene>
<dbReference type="AlphaFoldDB" id="A0A645AU99"/>
<dbReference type="GO" id="GO:0006779">
    <property type="term" value="P:porphyrin-containing compound biosynthetic process"/>
    <property type="evidence" value="ECO:0007669"/>
    <property type="project" value="InterPro"/>
</dbReference>
<dbReference type="InterPro" id="IPR000257">
    <property type="entry name" value="Uroporphyrinogen_deCOase"/>
</dbReference>
<accession>A0A645AU99</accession>
<dbReference type="GO" id="GO:0004853">
    <property type="term" value="F:uroporphyrinogen decarboxylase activity"/>
    <property type="evidence" value="ECO:0007669"/>
    <property type="project" value="UniProtKB-EC"/>
</dbReference>
<protein>
    <submittedName>
        <fullName evidence="2">Uroporphyrinogen decarboxylase</fullName>
        <ecNumber evidence="2">4.1.1.37</ecNumber>
    </submittedName>
</protein>
<dbReference type="PANTHER" id="PTHR47099:SF1">
    <property type="entry name" value="METHYLCOBAMIDE:COM METHYLTRANSFERASE MTBA"/>
    <property type="match status" value="1"/>
</dbReference>
<reference evidence="2" key="1">
    <citation type="submission" date="2019-08" db="EMBL/GenBank/DDBJ databases">
        <authorList>
            <person name="Kucharzyk K."/>
            <person name="Murdoch R.W."/>
            <person name="Higgins S."/>
            <person name="Loffler F."/>
        </authorList>
    </citation>
    <scope>NUCLEOTIDE SEQUENCE</scope>
</reference>
<proteinExistence type="predicted"/>
<organism evidence="2">
    <name type="scientific">bioreactor metagenome</name>
    <dbReference type="NCBI Taxonomy" id="1076179"/>
    <lineage>
        <taxon>unclassified sequences</taxon>
        <taxon>metagenomes</taxon>
        <taxon>ecological metagenomes</taxon>
    </lineage>
</organism>
<sequence>MAYRGAVEDFRTVRNQGVPRRVPCVAQSEEFDVKWHGRYCYEELCQSGDKIYEVWSAAIREFDYDWAWVQVDDCFEFEPIGIACPGDGDILRATSGVLKVGEGLDRIRTMDPLRDGRMPEKLKAIRRLREEFGDDVLVTGSIAAPFSAVGLAWGIAESMLLIYDDPGLLREAMERWEDFYMRYLKAQQQAGAHAIWFGDCNAFSGLLSVEQYQEHIFAVTRELVQYAEQELNLMMWMHNSEIKVPHVLSHVPLGLSFESIGPAADIAAVRQATRGKEAISGNLDPIAVLWRGNPETIAAEVRRIMAVGKPGGGYIFAPGEMNPRDIPAVNMHALMDTAHSLAWY</sequence>
<name>A0A645AU99_9ZZZZ</name>
<comment type="caution">
    <text evidence="2">The sequence shown here is derived from an EMBL/GenBank/DDBJ whole genome shotgun (WGS) entry which is preliminary data.</text>
</comment>
<dbReference type="InterPro" id="IPR038071">
    <property type="entry name" value="UROD/MetE-like_sf"/>
</dbReference>
<feature type="domain" description="Uroporphyrinogen decarboxylase (URO-D)" evidence="1">
    <location>
        <begin position="21"/>
        <end position="340"/>
    </location>
</feature>
<evidence type="ECO:0000259" key="1">
    <source>
        <dbReference type="Pfam" id="PF01208"/>
    </source>
</evidence>
<keyword evidence="2" id="KW-0456">Lyase</keyword>
<dbReference type="InterPro" id="IPR052024">
    <property type="entry name" value="Methanogen_methyltrans"/>
</dbReference>
<dbReference type="Pfam" id="PF01208">
    <property type="entry name" value="URO-D"/>
    <property type="match status" value="1"/>
</dbReference>
<dbReference type="EMBL" id="VSSQ01015764">
    <property type="protein sequence ID" value="MPM56456.1"/>
    <property type="molecule type" value="Genomic_DNA"/>
</dbReference>
<dbReference type="SUPFAM" id="SSF51726">
    <property type="entry name" value="UROD/MetE-like"/>
    <property type="match status" value="1"/>
</dbReference>
<dbReference type="Gene3D" id="3.20.20.210">
    <property type="match status" value="1"/>
</dbReference>
<dbReference type="EC" id="4.1.1.37" evidence="2"/>
<dbReference type="PANTHER" id="PTHR47099">
    <property type="entry name" value="METHYLCOBAMIDE:COM METHYLTRANSFERASE MTBA"/>
    <property type="match status" value="1"/>
</dbReference>